<keyword evidence="4" id="KW-1185">Reference proteome</keyword>
<reference evidence="3" key="2">
    <citation type="submission" date="2020-08" db="EMBL/GenBank/DDBJ databases">
        <title>Plant Genome Project.</title>
        <authorList>
            <person name="Zhang R.-G."/>
        </authorList>
    </citation>
    <scope>NUCLEOTIDE SEQUENCE</scope>
    <source>
        <strain evidence="3">Huo1</strain>
        <tissue evidence="3">Leaf</tissue>
    </source>
</reference>
<dbReference type="CDD" id="cd01763">
    <property type="entry name" value="Ubl_SUMO_like"/>
    <property type="match status" value="1"/>
</dbReference>
<dbReference type="InterPro" id="IPR022617">
    <property type="entry name" value="Rad60/SUMO-like_dom"/>
</dbReference>
<dbReference type="EMBL" id="PNBA02000016">
    <property type="protein sequence ID" value="KAG6396601.1"/>
    <property type="molecule type" value="Genomic_DNA"/>
</dbReference>
<dbReference type="PANTHER" id="PTHR47813">
    <property type="entry name" value="UBIQUITIN-LIKE SUPERFAMILY PROTEIN"/>
    <property type="match status" value="1"/>
</dbReference>
<comment type="caution">
    <text evidence="3">The sequence shown here is derived from an EMBL/GenBank/DDBJ whole genome shotgun (WGS) entry which is preliminary data.</text>
</comment>
<dbReference type="Gene3D" id="3.10.20.90">
    <property type="entry name" value="Phosphatidylinositol 3-kinase Catalytic Subunit, Chain A, domain 1"/>
    <property type="match status" value="1"/>
</dbReference>
<evidence type="ECO:0000313" key="4">
    <source>
        <dbReference type="Proteomes" id="UP000298416"/>
    </source>
</evidence>
<sequence>MDNSNDEFEPLFDYTRVQPASVICLDDDLDGTPDFASKKRRISDTTDEKKQDVNSKDVKVIDCGGKEEEEEDWLPPPPKNLDADSKSIGEDSTLKALRLERQELASFARSADDVVRAVEESVRKDLSASLQSSPKSVAKQPVEPQRERAKLVISIQDKDELKQFRVYMSCILKLIQADDKFERLFKIYADKTNLDVKNLVFCFDGDKVTPDQTPTSLGMEESDILEVHVKSS</sequence>
<gene>
    <name evidence="3" type="ORF">SASPL_142754</name>
</gene>
<evidence type="ECO:0000256" key="1">
    <source>
        <dbReference type="SAM" id="MobiDB-lite"/>
    </source>
</evidence>
<accession>A0A8X8WMI0</accession>
<dbReference type="InterPro" id="IPR029071">
    <property type="entry name" value="Ubiquitin-like_domsf"/>
</dbReference>
<evidence type="ECO:0000259" key="2">
    <source>
        <dbReference type="Pfam" id="PF11976"/>
    </source>
</evidence>
<dbReference type="SUPFAM" id="SSF54236">
    <property type="entry name" value="Ubiquitin-like"/>
    <property type="match status" value="1"/>
</dbReference>
<reference evidence="3" key="1">
    <citation type="submission" date="2018-01" db="EMBL/GenBank/DDBJ databases">
        <authorList>
            <person name="Mao J.F."/>
        </authorList>
    </citation>
    <scope>NUCLEOTIDE SEQUENCE</scope>
    <source>
        <strain evidence="3">Huo1</strain>
        <tissue evidence="3">Leaf</tissue>
    </source>
</reference>
<name>A0A8X8WMI0_SALSN</name>
<feature type="domain" description="Rad60/SUMO-like" evidence="2">
    <location>
        <begin position="175"/>
        <end position="228"/>
    </location>
</feature>
<dbReference type="Proteomes" id="UP000298416">
    <property type="component" value="Unassembled WGS sequence"/>
</dbReference>
<feature type="compositionally biased region" description="Basic and acidic residues" evidence="1">
    <location>
        <begin position="42"/>
        <end position="66"/>
    </location>
</feature>
<feature type="region of interest" description="Disordered" evidence="1">
    <location>
        <begin position="28"/>
        <end position="87"/>
    </location>
</feature>
<protein>
    <recommendedName>
        <fullName evidence="2">Rad60/SUMO-like domain-containing protein</fullName>
    </recommendedName>
</protein>
<organism evidence="3">
    <name type="scientific">Salvia splendens</name>
    <name type="common">Scarlet sage</name>
    <dbReference type="NCBI Taxonomy" id="180675"/>
    <lineage>
        <taxon>Eukaryota</taxon>
        <taxon>Viridiplantae</taxon>
        <taxon>Streptophyta</taxon>
        <taxon>Embryophyta</taxon>
        <taxon>Tracheophyta</taxon>
        <taxon>Spermatophyta</taxon>
        <taxon>Magnoliopsida</taxon>
        <taxon>eudicotyledons</taxon>
        <taxon>Gunneridae</taxon>
        <taxon>Pentapetalae</taxon>
        <taxon>asterids</taxon>
        <taxon>lamiids</taxon>
        <taxon>Lamiales</taxon>
        <taxon>Lamiaceae</taxon>
        <taxon>Nepetoideae</taxon>
        <taxon>Mentheae</taxon>
        <taxon>Salviinae</taxon>
        <taxon>Salvia</taxon>
        <taxon>Salvia subgen. Calosphace</taxon>
        <taxon>core Calosphace</taxon>
    </lineage>
</organism>
<dbReference type="AlphaFoldDB" id="A0A8X8WMI0"/>
<evidence type="ECO:0000313" key="3">
    <source>
        <dbReference type="EMBL" id="KAG6396601.1"/>
    </source>
</evidence>
<dbReference type="PANTHER" id="PTHR47813:SF2">
    <property type="entry name" value="UBIQUITIN-LIKE SUPERFAMILY PROTEIN"/>
    <property type="match status" value="1"/>
</dbReference>
<proteinExistence type="predicted"/>
<dbReference type="Pfam" id="PF11976">
    <property type="entry name" value="Rad60-SLD"/>
    <property type="match status" value="1"/>
</dbReference>